<evidence type="ECO:0000256" key="10">
    <source>
        <dbReference type="SAM" id="Phobius"/>
    </source>
</evidence>
<dbReference type="STRING" id="1302272.FC96_GL000678"/>
<evidence type="ECO:0000256" key="2">
    <source>
        <dbReference type="ARBA" id="ARBA00022448"/>
    </source>
</evidence>
<sequence>MEQVLLLGIIIAAVVVANIIARHVPVIPLPFFLIALGLLLAGLPMYRSFELNPSTFALAIIAPLLFNEAQNSSRDWIGRSISNILSLAVGLVLMTVIIVGTGLHFLFALLPLTLSFALLAIVSPTDASAVNSIFEANPIAEEQAGTLKNESLFNDAAGIVIFDMAMTAYISGQFSMGTALVVFLWEFLGGLLFGGIVGTIVVSVRLALIRYNDDTPLIMVLIQLLSPFLVYLLAEELELSGILAVVAAGLVQGSERDKLQLTSSRMQLVTSNVWEIASGTLSGVVFVLLGLSLPEVTRALHLSDESNVTVLTLIVVGIGIYLAKGALRWVWSRYMIKRQTKSEHAWRDSLIMALSGANGTITLSLAFSMPDRVNGQPFALRGMLIFLAAVVILTSLIAPTIFVPLLLPSQETGQPRYRWVRRMIQAAIHDLSQETAHKAEAQVVIESLQQQLILDATPNMRIRRELIGQSHKIELAAVSKMRDDGQITDDEFKYYGRFLQFTNFTADEKIWKNVVLKIRFTFHMGAQYRNLGRAQQAFLTAPIAMEEVYWREQFEEHGEDILPIEQAGFDAVMAFLNEQQGNAVETNMVKRYYRTRHRRIHAEDVNSDYVYQMFLRAFHAEYDLIQSAVEDGRLEKPIAEKLQRRISTDEMTYLENTDAYSGQHGIWR</sequence>
<feature type="transmembrane region" description="Helical" evidence="10">
    <location>
        <begin position="228"/>
        <end position="251"/>
    </location>
</feature>
<dbReference type="PATRIC" id="fig|1302272.5.peg.677"/>
<keyword evidence="3" id="KW-1003">Cell membrane</keyword>
<keyword evidence="7" id="KW-0406">Ion transport</keyword>
<evidence type="ECO:0000256" key="7">
    <source>
        <dbReference type="ARBA" id="ARBA00023065"/>
    </source>
</evidence>
<keyword evidence="13" id="KW-1185">Reference proteome</keyword>
<gene>
    <name evidence="12" type="ORF">FC96_GL000678</name>
</gene>
<protein>
    <submittedName>
        <fullName evidence="12">Transporter, CPA2 family</fullName>
    </submittedName>
</protein>
<dbReference type="EMBL" id="AZCX01000012">
    <property type="protein sequence ID" value="KRK47061.1"/>
    <property type="molecule type" value="Genomic_DNA"/>
</dbReference>
<evidence type="ECO:0000256" key="4">
    <source>
        <dbReference type="ARBA" id="ARBA00022692"/>
    </source>
</evidence>
<dbReference type="InterPro" id="IPR018422">
    <property type="entry name" value="Cation/H_exchanger_CPA1"/>
</dbReference>
<dbReference type="GO" id="GO:0015385">
    <property type="term" value="F:sodium:proton antiporter activity"/>
    <property type="evidence" value="ECO:0007669"/>
    <property type="project" value="InterPro"/>
</dbReference>
<dbReference type="Proteomes" id="UP000050911">
    <property type="component" value="Unassembled WGS sequence"/>
</dbReference>
<reference evidence="12 13" key="1">
    <citation type="journal article" date="2015" name="Genome Announc.">
        <title>Expanding the biotechnology potential of lactobacilli through comparative genomics of 213 strains and associated genera.</title>
        <authorList>
            <person name="Sun Z."/>
            <person name="Harris H.M."/>
            <person name="McCann A."/>
            <person name="Guo C."/>
            <person name="Argimon S."/>
            <person name="Zhang W."/>
            <person name="Yang X."/>
            <person name="Jeffery I.B."/>
            <person name="Cooney J.C."/>
            <person name="Kagawa T.F."/>
            <person name="Liu W."/>
            <person name="Song Y."/>
            <person name="Salvetti E."/>
            <person name="Wrobel A."/>
            <person name="Rasinkangas P."/>
            <person name="Parkhill J."/>
            <person name="Rea M.C."/>
            <person name="O'Sullivan O."/>
            <person name="Ritari J."/>
            <person name="Douillard F.P."/>
            <person name="Paul Ross R."/>
            <person name="Yang R."/>
            <person name="Briner A.E."/>
            <person name="Felis G.E."/>
            <person name="de Vos W.M."/>
            <person name="Barrangou R."/>
            <person name="Klaenhammer T.R."/>
            <person name="Caufield P.W."/>
            <person name="Cui Y."/>
            <person name="Zhang H."/>
            <person name="O'Toole P.W."/>
        </authorList>
    </citation>
    <scope>NUCLEOTIDE SEQUENCE [LARGE SCALE GENOMIC DNA]</scope>
    <source>
        <strain evidence="12 13">JCM 15530</strain>
    </source>
</reference>
<dbReference type="GO" id="GO:0015386">
    <property type="term" value="F:potassium:proton antiporter activity"/>
    <property type="evidence" value="ECO:0007669"/>
    <property type="project" value="TreeGrafter"/>
</dbReference>
<keyword evidence="8 10" id="KW-0472">Membrane</keyword>
<dbReference type="PANTHER" id="PTHR10110">
    <property type="entry name" value="SODIUM/HYDROGEN EXCHANGER"/>
    <property type="match status" value="1"/>
</dbReference>
<comment type="subcellular location">
    <subcellularLocation>
        <location evidence="1">Cell membrane</location>
        <topology evidence="1">Multi-pass membrane protein</topology>
    </subcellularLocation>
</comment>
<feature type="transmembrane region" description="Helical" evidence="10">
    <location>
        <begin position="27"/>
        <end position="46"/>
    </location>
</feature>
<feature type="transmembrane region" description="Helical" evidence="10">
    <location>
        <begin position="382"/>
        <end position="407"/>
    </location>
</feature>
<evidence type="ECO:0000259" key="11">
    <source>
        <dbReference type="Pfam" id="PF00999"/>
    </source>
</evidence>
<feature type="transmembrane region" description="Helical" evidence="10">
    <location>
        <begin position="84"/>
        <end position="110"/>
    </location>
</feature>
<organism evidence="12 13">
    <name type="scientific">Secundilactobacillus kimchicus JCM 15530</name>
    <dbReference type="NCBI Taxonomy" id="1302272"/>
    <lineage>
        <taxon>Bacteria</taxon>
        <taxon>Bacillati</taxon>
        <taxon>Bacillota</taxon>
        <taxon>Bacilli</taxon>
        <taxon>Lactobacillales</taxon>
        <taxon>Lactobacillaceae</taxon>
        <taxon>Secundilactobacillus</taxon>
    </lineage>
</organism>
<keyword evidence="9" id="KW-0739">Sodium transport</keyword>
<dbReference type="InterPro" id="IPR006153">
    <property type="entry name" value="Cation/H_exchanger_TM"/>
</dbReference>
<evidence type="ECO:0000256" key="3">
    <source>
        <dbReference type="ARBA" id="ARBA00022475"/>
    </source>
</evidence>
<proteinExistence type="predicted"/>
<evidence type="ECO:0000256" key="5">
    <source>
        <dbReference type="ARBA" id="ARBA00022989"/>
    </source>
</evidence>
<accession>A0A0R1HK83</accession>
<dbReference type="Pfam" id="PF00999">
    <property type="entry name" value="Na_H_Exchanger"/>
    <property type="match status" value="1"/>
</dbReference>
<evidence type="ECO:0000256" key="6">
    <source>
        <dbReference type="ARBA" id="ARBA00023053"/>
    </source>
</evidence>
<dbReference type="RefSeq" id="WP_056943055.1">
    <property type="nucleotide sequence ID" value="NZ_AZCX01000012.1"/>
</dbReference>
<evidence type="ECO:0000313" key="12">
    <source>
        <dbReference type="EMBL" id="KRK47061.1"/>
    </source>
</evidence>
<name>A0A0R1HK83_9LACO</name>
<dbReference type="GO" id="GO:0005886">
    <property type="term" value="C:plasma membrane"/>
    <property type="evidence" value="ECO:0007669"/>
    <property type="project" value="UniProtKB-SubCell"/>
</dbReference>
<keyword evidence="4 10" id="KW-0812">Transmembrane</keyword>
<dbReference type="PANTHER" id="PTHR10110:SF86">
    <property type="entry name" value="SODIUM_HYDROGEN EXCHANGER 7"/>
    <property type="match status" value="1"/>
</dbReference>
<keyword evidence="6" id="KW-0915">Sodium</keyword>
<dbReference type="Gene3D" id="6.10.140.1330">
    <property type="match status" value="1"/>
</dbReference>
<evidence type="ECO:0000256" key="8">
    <source>
        <dbReference type="ARBA" id="ARBA00023136"/>
    </source>
</evidence>
<keyword evidence="2" id="KW-0813">Transport</keyword>
<feature type="domain" description="Cation/H+ exchanger transmembrane" evidence="11">
    <location>
        <begin position="11"/>
        <end position="406"/>
    </location>
</feature>
<feature type="transmembrane region" description="Helical" evidence="10">
    <location>
        <begin position="311"/>
        <end position="330"/>
    </location>
</feature>
<feature type="transmembrane region" description="Helical" evidence="10">
    <location>
        <begin position="182"/>
        <end position="208"/>
    </location>
</feature>
<evidence type="ECO:0000256" key="9">
    <source>
        <dbReference type="ARBA" id="ARBA00023201"/>
    </source>
</evidence>
<evidence type="ECO:0000256" key="1">
    <source>
        <dbReference type="ARBA" id="ARBA00004651"/>
    </source>
</evidence>
<keyword evidence="5 10" id="KW-1133">Transmembrane helix</keyword>
<dbReference type="GO" id="GO:0098719">
    <property type="term" value="P:sodium ion import across plasma membrane"/>
    <property type="evidence" value="ECO:0007669"/>
    <property type="project" value="TreeGrafter"/>
</dbReference>
<dbReference type="OrthoDB" id="9809206at2"/>
<feature type="transmembrane region" description="Helical" evidence="10">
    <location>
        <begin position="350"/>
        <end position="370"/>
    </location>
</feature>
<dbReference type="GO" id="GO:0051453">
    <property type="term" value="P:regulation of intracellular pH"/>
    <property type="evidence" value="ECO:0007669"/>
    <property type="project" value="TreeGrafter"/>
</dbReference>
<comment type="caution">
    <text evidence="12">The sequence shown here is derived from an EMBL/GenBank/DDBJ whole genome shotgun (WGS) entry which is preliminary data.</text>
</comment>
<feature type="transmembrane region" description="Helical" evidence="10">
    <location>
        <begin position="272"/>
        <end position="291"/>
    </location>
</feature>
<dbReference type="AlphaFoldDB" id="A0A0R1HK83"/>
<evidence type="ECO:0000313" key="13">
    <source>
        <dbReference type="Proteomes" id="UP000050911"/>
    </source>
</evidence>